<gene>
    <name evidence="2" type="ORF">FYJ58_06110</name>
</gene>
<feature type="domain" description="LicD/FKTN/FKRP nucleotidyltransferase" evidence="1">
    <location>
        <begin position="23"/>
        <end position="254"/>
    </location>
</feature>
<dbReference type="AlphaFoldDB" id="A0A6L5XYB4"/>
<protein>
    <submittedName>
        <fullName evidence="2">LicD family protein</fullName>
    </submittedName>
</protein>
<evidence type="ECO:0000313" key="2">
    <source>
        <dbReference type="EMBL" id="MSS63451.1"/>
    </source>
</evidence>
<evidence type="ECO:0000259" key="1">
    <source>
        <dbReference type="Pfam" id="PF04991"/>
    </source>
</evidence>
<dbReference type="Pfam" id="PF04991">
    <property type="entry name" value="LicD"/>
    <property type="match status" value="1"/>
</dbReference>
<keyword evidence="3" id="KW-1185">Reference proteome</keyword>
<dbReference type="RefSeq" id="WP_154518782.1">
    <property type="nucleotide sequence ID" value="NZ_VUMT01000007.1"/>
</dbReference>
<dbReference type="GO" id="GO:0009100">
    <property type="term" value="P:glycoprotein metabolic process"/>
    <property type="evidence" value="ECO:0007669"/>
    <property type="project" value="UniProtKB-ARBA"/>
</dbReference>
<reference evidence="2 3" key="1">
    <citation type="submission" date="2019-08" db="EMBL/GenBank/DDBJ databases">
        <title>In-depth cultivation of the pig gut microbiome towards novel bacterial diversity and tailored functional studies.</title>
        <authorList>
            <person name="Wylensek D."/>
            <person name="Hitch T.C.A."/>
            <person name="Clavel T."/>
        </authorList>
    </citation>
    <scope>NUCLEOTIDE SEQUENCE [LARGE SCALE GENOMIC DNA]</scope>
    <source>
        <strain evidence="2 3">WCA-693-APC-MOT-I</strain>
    </source>
</reference>
<dbReference type="PANTHER" id="PTHR43404">
    <property type="entry name" value="LIPOPOLYSACCHARIDE CHOLINEPHOSPHOTRANSFERASE LICD"/>
    <property type="match status" value="1"/>
</dbReference>
<dbReference type="InterPro" id="IPR007074">
    <property type="entry name" value="LicD/FKTN/FKRP_NTP_transf"/>
</dbReference>
<dbReference type="Proteomes" id="UP000482209">
    <property type="component" value="Unassembled WGS sequence"/>
</dbReference>
<evidence type="ECO:0000313" key="3">
    <source>
        <dbReference type="Proteomes" id="UP000482209"/>
    </source>
</evidence>
<sequence>MSNNLEKLHEYEAEAFKAFIKVCEENNLEYYAIGGTLLGAVRHKGFIPWDDDVDVAMPRPSYDKFVELAPKVMPNHLIVDEIRYDKNFKSYFAKIRNKNIELRENLVDNDATTRIGYLIDIIPMDGTPNNGLLRKIYYAKVLMLRFFCGAANVSTGIRTSRPKKEQILLHICKFLRLYKILKIEKIYKRMDKLFHKQNYDTSKFVGTITGAYNVKEIVPKEYIGAFENSTLWDFEGFKVRGPEKCDEYLTHMFGDYMKLPPESARKIHYQDEIIEKKEA</sequence>
<name>A0A6L5XYB4_9FIRM</name>
<accession>A0A6L5XYB4</accession>
<organism evidence="2 3">
    <name type="scientific">Velocimicrobium porci</name>
    <dbReference type="NCBI Taxonomy" id="2606634"/>
    <lineage>
        <taxon>Bacteria</taxon>
        <taxon>Bacillati</taxon>
        <taxon>Bacillota</taxon>
        <taxon>Clostridia</taxon>
        <taxon>Lachnospirales</taxon>
        <taxon>Lachnospiraceae</taxon>
        <taxon>Velocimicrobium</taxon>
    </lineage>
</organism>
<dbReference type="EMBL" id="VUMT01000007">
    <property type="protein sequence ID" value="MSS63451.1"/>
    <property type="molecule type" value="Genomic_DNA"/>
</dbReference>
<proteinExistence type="predicted"/>
<comment type="caution">
    <text evidence="2">The sequence shown here is derived from an EMBL/GenBank/DDBJ whole genome shotgun (WGS) entry which is preliminary data.</text>
</comment>
<dbReference type="PANTHER" id="PTHR43404:SF2">
    <property type="entry name" value="LIPOPOLYSACCHARIDE CHOLINEPHOSPHOTRANSFERASE LICD"/>
    <property type="match status" value="1"/>
</dbReference>
<dbReference type="InterPro" id="IPR052942">
    <property type="entry name" value="LPS_cholinephosphotransferase"/>
</dbReference>